<dbReference type="STRING" id="1006004.GBAG_1866"/>
<gene>
    <name evidence="1" type="ORF">GBAG_1866</name>
</gene>
<dbReference type="RefSeq" id="WP_034495270.1">
    <property type="nucleotide sequence ID" value="NZ_JMPI01000026.1"/>
</dbReference>
<name>A0A085GE75_9ENTR</name>
<evidence type="ECO:0000313" key="2">
    <source>
        <dbReference type="Proteomes" id="UP000028653"/>
    </source>
</evidence>
<dbReference type="PIRSF" id="PIRSF034586">
    <property type="entry name" value="Vir_effector_SfrC"/>
    <property type="match status" value="1"/>
</dbReference>
<evidence type="ECO:0000313" key="1">
    <source>
        <dbReference type="EMBL" id="KFC82020.1"/>
    </source>
</evidence>
<dbReference type="EMBL" id="JMPI01000026">
    <property type="protein sequence ID" value="KFC82020.1"/>
    <property type="molecule type" value="Genomic_DNA"/>
</dbReference>
<dbReference type="eggNOG" id="COG4458">
    <property type="taxonomic scope" value="Bacteria"/>
</dbReference>
<comment type="caution">
    <text evidence="1">The sequence shown here is derived from an EMBL/GenBank/DDBJ whole genome shotgun (WGS) entry which is preliminary data.</text>
</comment>
<dbReference type="Pfam" id="PF10139">
    <property type="entry name" value="Virul_Fac"/>
    <property type="match status" value="2"/>
</dbReference>
<keyword evidence="2" id="KW-1185">Reference proteome</keyword>
<proteinExistence type="predicted"/>
<dbReference type="Proteomes" id="UP000028653">
    <property type="component" value="Unassembled WGS sequence"/>
</dbReference>
<dbReference type="OrthoDB" id="1060501at2"/>
<accession>A0A085GE75</accession>
<organism evidence="1 2">
    <name type="scientific">Buttiauxella agrestis ATCC 33320</name>
    <dbReference type="NCBI Taxonomy" id="1006004"/>
    <lineage>
        <taxon>Bacteria</taxon>
        <taxon>Pseudomonadati</taxon>
        <taxon>Pseudomonadota</taxon>
        <taxon>Gammaproteobacteria</taxon>
        <taxon>Enterobacterales</taxon>
        <taxon>Enterobacteriaceae</taxon>
        <taxon>Buttiauxella</taxon>
    </lineage>
</organism>
<dbReference type="InterPro" id="IPR017030">
    <property type="entry name" value="Vir_effector_SfrC"/>
</dbReference>
<protein>
    <submittedName>
        <fullName evidence="1">Putative virulence factor</fullName>
    </submittedName>
</protein>
<dbReference type="AlphaFoldDB" id="A0A085GE75"/>
<sequence length="711" mass="79252">MKPITSTLHPLVDWIQHTRQSVPRIENEADGLLQKLAVLQNRQQHIDLQAEQPLTIGLYGHSVSGKHHLLTMLLGDHHDRIEISLGGKVLDYLTHINPGHAPNVAVRFTRRELPIAEHYPLLITLCSSSTLAQRLIRQYHAEPGARFARHETIAARLKELQVRRQTQSTAAITQLQASDIAQTYQQVVRRQHYLENALWQQIADLLPWLNCADQAALLAPLWGDNSAITMQWQHLAETLNHLGNAQQVLAPASLLVDTFLLPVEGFLIPGTPDEPEMGADVMVCPLFNHEIGTQVSLAQRDLQQLCAEITLSLNHQPKLAQVDVVDIPTVQLDDYAPWLQPDKLVVCNAAAERADVNAAGKMLARWVDKTQASNATTPGLIWAITPEDARFSGANLDHGVQRIIGLPGKRWGTLQALDSRNMHRLLEWLADAVVPAQRTLRIEMLQAALNQEISTLFSPVIDADNITPERARSQAEELVRALQANAAQHGDLLASLMPERQALQQRWLSHQQSRIQQPADFRLDIDLFAEDDGHDAPNHAPDSFASVVHLHWVNHLRQLAARREVAQLSGLDNTQLQVLCQLLIIASYRLKLPEQLETALRHGDGSMAQEITCVSAVLGDFVSWLGYAHIEPTLRPASRVNKGSPVFAPLKQATANVRLVRLGEQPARGNTIYVYDWLVALYARAVENIGYRHPLDVSDVQKKALKDLLAL</sequence>
<reference evidence="1 2" key="1">
    <citation type="submission" date="2014-05" db="EMBL/GenBank/DDBJ databases">
        <title>ATOL: Assembling a taxonomically balanced genome-scale reconstruction of the evolutionary history of the Enterobacteriaceae.</title>
        <authorList>
            <person name="Plunkett G.III."/>
            <person name="Neeno-Eckwall E.C."/>
            <person name="Glasner J.D."/>
            <person name="Perna N.T."/>
        </authorList>
    </citation>
    <scope>NUCLEOTIDE SEQUENCE [LARGE SCALE GENOMIC DNA]</scope>
    <source>
        <strain evidence="1 2">ATCC 33320</strain>
    </source>
</reference>